<gene>
    <name evidence="2" type="ORF">A2937_01760</name>
</gene>
<reference evidence="2 3" key="1">
    <citation type="journal article" date="2016" name="Nat. Commun.">
        <title>Thousands of microbial genomes shed light on interconnected biogeochemical processes in an aquifer system.</title>
        <authorList>
            <person name="Anantharaman K."/>
            <person name="Brown C.T."/>
            <person name="Hug L.A."/>
            <person name="Sharon I."/>
            <person name="Castelle C.J."/>
            <person name="Probst A.J."/>
            <person name="Thomas B.C."/>
            <person name="Singh A."/>
            <person name="Wilkins M.J."/>
            <person name="Karaoz U."/>
            <person name="Brodie E.L."/>
            <person name="Williams K.H."/>
            <person name="Hubbard S.S."/>
            <person name="Banfield J.F."/>
        </authorList>
    </citation>
    <scope>NUCLEOTIDE SEQUENCE [LARGE SCALE GENOMIC DNA]</scope>
</reference>
<protein>
    <recommendedName>
        <fullName evidence="1">Ice-binding protein C-terminal domain-containing protein</fullName>
    </recommendedName>
</protein>
<dbReference type="STRING" id="1802727.A2937_01760"/>
<feature type="domain" description="Ice-binding protein C-terminal" evidence="1">
    <location>
        <begin position="163"/>
        <end position="185"/>
    </location>
</feature>
<dbReference type="AlphaFoldDB" id="A0A1G2SHF4"/>
<dbReference type="NCBIfam" id="TIGR03370">
    <property type="entry name" value="VPLPA-CTERM"/>
    <property type="match status" value="1"/>
</dbReference>
<name>A0A1G2SHF4_9BACT</name>
<dbReference type="Pfam" id="PF07589">
    <property type="entry name" value="PEP-CTERM"/>
    <property type="match status" value="1"/>
</dbReference>
<evidence type="ECO:0000313" key="3">
    <source>
        <dbReference type="Proteomes" id="UP000177987"/>
    </source>
</evidence>
<accession>A0A1G2SHF4</accession>
<evidence type="ECO:0000313" key="2">
    <source>
        <dbReference type="EMBL" id="OHA84218.1"/>
    </source>
</evidence>
<sequence>MTATAAFAATVNVQFINQGTSVPYHGVYAGYYNAKIDGVDSIVFCDDFTTGINYGQAWTANEFTYADVIGGAGTKFSGVSKYSQAGWLFSQTAAATPSVRAQIQGAVWNIMAPGSVIMDPLAQNYYNLATNGTHNTYNWSGVMKVLTPTPSGSGQEFLTPTVVPVPASVWLLGSGLLGLVGVSRRPG</sequence>
<dbReference type="InterPro" id="IPR013424">
    <property type="entry name" value="Ice-binding_C"/>
</dbReference>
<evidence type="ECO:0000259" key="1">
    <source>
        <dbReference type="Pfam" id="PF07589"/>
    </source>
</evidence>
<dbReference type="EMBL" id="MHUW01000005">
    <property type="protein sequence ID" value="OHA84218.1"/>
    <property type="molecule type" value="Genomic_DNA"/>
</dbReference>
<comment type="caution">
    <text evidence="2">The sequence shown here is derived from an EMBL/GenBank/DDBJ whole genome shotgun (WGS) entry which is preliminary data.</text>
</comment>
<organism evidence="2 3">
    <name type="scientific">Candidatus Yonathbacteria bacterium RIFCSPLOWO2_01_FULL_47_33b</name>
    <dbReference type="NCBI Taxonomy" id="1802727"/>
    <lineage>
        <taxon>Bacteria</taxon>
        <taxon>Candidatus Yonathiibacteriota</taxon>
    </lineage>
</organism>
<dbReference type="Proteomes" id="UP000177987">
    <property type="component" value="Unassembled WGS sequence"/>
</dbReference>
<dbReference type="InterPro" id="IPR022472">
    <property type="entry name" value="VPLPA-CTERM"/>
</dbReference>
<proteinExistence type="predicted"/>